<proteinExistence type="predicted"/>
<protein>
    <submittedName>
        <fullName evidence="1">Conserved domain protein</fullName>
    </submittedName>
</protein>
<dbReference type="AlphaFoldDB" id="F3PVB2"/>
<comment type="caution">
    <text evidence="1">The sequence shown here is derived from an EMBL/GenBank/DDBJ whole genome shotgun (WGS) entry which is preliminary data.</text>
</comment>
<organism evidence="1 2">
    <name type="scientific">Bacteroides fluxus YIT 12057</name>
    <dbReference type="NCBI Taxonomy" id="763034"/>
    <lineage>
        <taxon>Bacteria</taxon>
        <taxon>Pseudomonadati</taxon>
        <taxon>Bacteroidota</taxon>
        <taxon>Bacteroidia</taxon>
        <taxon>Bacteroidales</taxon>
        <taxon>Bacteroidaceae</taxon>
        <taxon>Bacteroides</taxon>
    </lineage>
</organism>
<gene>
    <name evidence="1" type="ORF">HMPREF9446_02672</name>
</gene>
<sequence length="72" mass="8471">MKWFYMQAGAMPLLIAALAALYFRPGKRSPPPEEVDDGRQYYDGNGNHVYYDRRLIARPEIEKEEELQENNH</sequence>
<dbReference type="HOGENOM" id="CLU_2767273_0_0_10"/>
<reference evidence="1 2" key="1">
    <citation type="submission" date="2011-02" db="EMBL/GenBank/DDBJ databases">
        <authorList>
            <person name="Weinstock G."/>
            <person name="Sodergren E."/>
            <person name="Clifton S."/>
            <person name="Fulton L."/>
            <person name="Fulton B."/>
            <person name="Courtney L."/>
            <person name="Fronick C."/>
            <person name="Harrison M."/>
            <person name="Strong C."/>
            <person name="Farmer C."/>
            <person name="Delahaunty K."/>
            <person name="Markovic C."/>
            <person name="Hall O."/>
            <person name="Minx P."/>
            <person name="Tomlinson C."/>
            <person name="Mitreva M."/>
            <person name="Hou S."/>
            <person name="Chen J."/>
            <person name="Wollam A."/>
            <person name="Pepin K.H."/>
            <person name="Johnson M."/>
            <person name="Bhonagiri V."/>
            <person name="Zhang X."/>
            <person name="Suruliraj S."/>
            <person name="Warren W."/>
            <person name="Chinwalla A."/>
            <person name="Mardis E.R."/>
            <person name="Wilson R.K."/>
        </authorList>
    </citation>
    <scope>NUCLEOTIDE SEQUENCE [LARGE SCALE GENOMIC DNA]</scope>
    <source>
        <strain evidence="1 2">YIT 12057</strain>
    </source>
</reference>
<dbReference type="eggNOG" id="ENOG5034AI0">
    <property type="taxonomic scope" value="Bacteria"/>
</dbReference>
<dbReference type="Proteomes" id="UP000003416">
    <property type="component" value="Unassembled WGS sequence"/>
</dbReference>
<dbReference type="RefSeq" id="WP_009125917.1">
    <property type="nucleotide sequence ID" value="NZ_GL882657.1"/>
</dbReference>
<dbReference type="STRING" id="763034.HMPREF9446_02672"/>
<evidence type="ECO:0000313" key="1">
    <source>
        <dbReference type="EMBL" id="EGF55475.1"/>
    </source>
</evidence>
<keyword evidence="2" id="KW-1185">Reference proteome</keyword>
<dbReference type="EMBL" id="AFBN01000061">
    <property type="protein sequence ID" value="EGF55475.1"/>
    <property type="molecule type" value="Genomic_DNA"/>
</dbReference>
<dbReference type="GeneID" id="86050162"/>
<name>F3PVB2_9BACE</name>
<accession>F3PVB2</accession>
<evidence type="ECO:0000313" key="2">
    <source>
        <dbReference type="Proteomes" id="UP000003416"/>
    </source>
</evidence>